<proteinExistence type="predicted"/>
<feature type="compositionally biased region" description="Low complexity" evidence="1">
    <location>
        <begin position="55"/>
        <end position="67"/>
    </location>
</feature>
<dbReference type="EMBL" id="ML975275">
    <property type="protein sequence ID" value="KAF1836307.1"/>
    <property type="molecule type" value="Genomic_DNA"/>
</dbReference>
<evidence type="ECO:0000313" key="2">
    <source>
        <dbReference type="EMBL" id="KAF1836307.1"/>
    </source>
</evidence>
<organism evidence="2 3">
    <name type="scientific">Decorospora gaudefroyi</name>
    <dbReference type="NCBI Taxonomy" id="184978"/>
    <lineage>
        <taxon>Eukaryota</taxon>
        <taxon>Fungi</taxon>
        <taxon>Dikarya</taxon>
        <taxon>Ascomycota</taxon>
        <taxon>Pezizomycotina</taxon>
        <taxon>Dothideomycetes</taxon>
        <taxon>Pleosporomycetidae</taxon>
        <taxon>Pleosporales</taxon>
        <taxon>Pleosporineae</taxon>
        <taxon>Pleosporaceae</taxon>
        <taxon>Decorospora</taxon>
    </lineage>
</organism>
<accession>A0A6A5KK97</accession>
<reference evidence="2" key="1">
    <citation type="submission" date="2020-01" db="EMBL/GenBank/DDBJ databases">
        <authorList>
            <consortium name="DOE Joint Genome Institute"/>
            <person name="Haridas S."/>
            <person name="Albert R."/>
            <person name="Binder M."/>
            <person name="Bloem J."/>
            <person name="Labutti K."/>
            <person name="Salamov A."/>
            <person name="Andreopoulos B."/>
            <person name="Baker S.E."/>
            <person name="Barry K."/>
            <person name="Bills G."/>
            <person name="Bluhm B.H."/>
            <person name="Cannon C."/>
            <person name="Castanera R."/>
            <person name="Culley D.E."/>
            <person name="Daum C."/>
            <person name="Ezra D."/>
            <person name="Gonzalez J.B."/>
            <person name="Henrissat B."/>
            <person name="Kuo A."/>
            <person name="Liang C."/>
            <person name="Lipzen A."/>
            <person name="Lutzoni F."/>
            <person name="Magnuson J."/>
            <person name="Mondo S."/>
            <person name="Nolan M."/>
            <person name="Ohm R."/>
            <person name="Pangilinan J."/>
            <person name="Park H.-J."/>
            <person name="Ramirez L."/>
            <person name="Alfaro M."/>
            <person name="Sun H."/>
            <person name="Tritt A."/>
            <person name="Yoshinaga Y."/>
            <person name="Zwiers L.-H."/>
            <person name="Turgeon B.G."/>
            <person name="Goodwin S.B."/>
            <person name="Spatafora J.W."/>
            <person name="Crous P.W."/>
            <person name="Grigoriev I.V."/>
        </authorList>
    </citation>
    <scope>NUCLEOTIDE SEQUENCE</scope>
    <source>
        <strain evidence="2">P77</strain>
    </source>
</reference>
<feature type="compositionally biased region" description="Low complexity" evidence="1">
    <location>
        <begin position="117"/>
        <end position="127"/>
    </location>
</feature>
<dbReference type="Proteomes" id="UP000800040">
    <property type="component" value="Unassembled WGS sequence"/>
</dbReference>
<dbReference type="AlphaFoldDB" id="A0A6A5KK97"/>
<keyword evidence="3" id="KW-1185">Reference proteome</keyword>
<evidence type="ECO:0000256" key="1">
    <source>
        <dbReference type="SAM" id="MobiDB-lite"/>
    </source>
</evidence>
<feature type="region of interest" description="Disordered" evidence="1">
    <location>
        <begin position="1"/>
        <end position="181"/>
    </location>
</feature>
<dbReference type="OrthoDB" id="5383057at2759"/>
<protein>
    <submittedName>
        <fullName evidence="2">Uncharacterized protein</fullName>
    </submittedName>
</protein>
<evidence type="ECO:0000313" key="3">
    <source>
        <dbReference type="Proteomes" id="UP000800040"/>
    </source>
</evidence>
<sequence>MASHGTKVTNDPAANNKINEAVGTVTSDSLAGESLKNSGSFGEGNPKAAASKQPSSSTTTNTTDSSNATKLDAAVNSEAREAQQGWNEEKTISSSKGLGKESGVGPTYVGTGSAVNSSGETRGTSTGTSGGADIQGNIAPTAGVAGQNIDPSVLQPKGANLTEDPNLSGNSKFAEIGTENDPAREAELKFAKQDAASAAVTDRGSGLAQGGLAQGADSKFSGLRDADA</sequence>
<feature type="compositionally biased region" description="Polar residues" evidence="1">
    <location>
        <begin position="1"/>
        <end position="40"/>
    </location>
</feature>
<feature type="region of interest" description="Disordered" evidence="1">
    <location>
        <begin position="193"/>
        <end position="228"/>
    </location>
</feature>
<gene>
    <name evidence="2" type="ORF">BDW02DRAFT_628918</name>
</gene>
<name>A0A6A5KK97_9PLEO</name>